<comment type="caution">
    <text evidence="2">The sequence shown here is derived from an EMBL/GenBank/DDBJ whole genome shotgun (WGS) entry which is preliminary data.</text>
</comment>
<feature type="transmembrane region" description="Helical" evidence="1">
    <location>
        <begin position="66"/>
        <end position="91"/>
    </location>
</feature>
<proteinExistence type="predicted"/>
<protein>
    <submittedName>
        <fullName evidence="2">Uncharacterized protein</fullName>
    </submittedName>
</protein>
<dbReference type="Proteomes" id="UP000030378">
    <property type="component" value="Unassembled WGS sequence"/>
</dbReference>
<accession>A0AAP8PIC2</accession>
<sequence>MEIMMHIEKIVKWVLDKTHSWNNVMHREIEVRVLKEYEVQFPKGSDDPNKIIENMRSFYYSRMMTTIGLLIAGISCVVSAVALIVSLVALLK</sequence>
<dbReference type="AlphaFoldDB" id="A0AAP8PIC2"/>
<evidence type="ECO:0000256" key="1">
    <source>
        <dbReference type="SAM" id="Phobius"/>
    </source>
</evidence>
<keyword evidence="1" id="KW-1133">Transmembrane helix</keyword>
<evidence type="ECO:0000313" key="2">
    <source>
        <dbReference type="EMBL" id="PNO70158.1"/>
    </source>
</evidence>
<evidence type="ECO:0000313" key="3">
    <source>
        <dbReference type="Proteomes" id="UP000030378"/>
    </source>
</evidence>
<keyword evidence="1" id="KW-0472">Membrane</keyword>
<gene>
    <name evidence="2" type="ORF">MC70_009150</name>
</gene>
<dbReference type="EMBL" id="JTBC02000002">
    <property type="protein sequence ID" value="PNO70158.1"/>
    <property type="molecule type" value="Genomic_DNA"/>
</dbReference>
<reference evidence="3" key="1">
    <citation type="submission" date="2017-12" db="EMBL/GenBank/DDBJ databases">
        <title>FDA dAtabase for Regulatory Grade micrObial Sequences (FDA-ARGOS): Supporting development and validation of Infectious Disease Dx tests.</title>
        <authorList>
            <person name="Campos J."/>
            <person name="Goldberg B."/>
            <person name="Tallon L."/>
            <person name="Sadzewicz L."/>
            <person name="Sengamalay N."/>
            <person name="Ott S."/>
            <person name="Godinez A."/>
            <person name="Nagaraj S."/>
            <person name="Vavikolanu K."/>
            <person name="Vyas G."/>
            <person name="Nadendla S."/>
            <person name="Aluvathingal J."/>
            <person name="Geyer C."/>
            <person name="Nandy P."/>
            <person name="Hobson J."/>
            <person name="Sichtig H."/>
        </authorList>
    </citation>
    <scope>NUCLEOTIDE SEQUENCE [LARGE SCALE GENOMIC DNA]</scope>
    <source>
        <strain evidence="3">FDAARGOS_79</strain>
    </source>
</reference>
<organism evidence="2 3">
    <name type="scientific">Serratia marcescens</name>
    <dbReference type="NCBI Taxonomy" id="615"/>
    <lineage>
        <taxon>Bacteria</taxon>
        <taxon>Pseudomonadati</taxon>
        <taxon>Pseudomonadota</taxon>
        <taxon>Gammaproteobacteria</taxon>
        <taxon>Enterobacterales</taxon>
        <taxon>Yersiniaceae</taxon>
        <taxon>Serratia</taxon>
    </lineage>
</organism>
<name>A0AAP8PIC2_SERMA</name>
<keyword evidence="1" id="KW-0812">Transmembrane</keyword>